<dbReference type="HOGENOM" id="CLU_2714323_0_0_11"/>
<dbReference type="EMBL" id="FO117623">
    <property type="protein sequence ID" value="CCG05670.1"/>
    <property type="molecule type" value="Genomic_DNA"/>
</dbReference>
<reference evidence="2 3" key="1">
    <citation type="journal article" date="2012" name="J. Bacteriol.">
        <title>Genome Sequence of Blastococcus saxobsidens DD2, a Stone-Inhabiting Bacterium.</title>
        <authorList>
            <person name="Chouaia B."/>
            <person name="Crotti E."/>
            <person name="Brusetti L."/>
            <person name="Daffonchio D."/>
            <person name="Essoussi I."/>
            <person name="Nouioui I."/>
            <person name="Sbissi I."/>
            <person name="Ghodhbane-Gtari F."/>
            <person name="Gtari M."/>
            <person name="Vacherie B."/>
            <person name="Barbe V."/>
            <person name="Medigue C."/>
            <person name="Gury J."/>
            <person name="Pujic P."/>
            <person name="Normand P."/>
        </authorList>
    </citation>
    <scope>NUCLEOTIDE SEQUENCE [LARGE SCALE GENOMIC DNA]</scope>
    <source>
        <strain evidence="2 3">DD2</strain>
    </source>
</reference>
<evidence type="ECO:0000256" key="1">
    <source>
        <dbReference type="SAM" id="MobiDB-lite"/>
    </source>
</evidence>
<feature type="region of interest" description="Disordered" evidence="1">
    <location>
        <begin position="1"/>
        <end position="43"/>
    </location>
</feature>
<gene>
    <name evidence="2" type="ordered locus">BLASA_4886</name>
</gene>
<organism evidence="2 3">
    <name type="scientific">Blastococcus saxobsidens (strain DD2)</name>
    <dbReference type="NCBI Taxonomy" id="1146883"/>
    <lineage>
        <taxon>Bacteria</taxon>
        <taxon>Bacillati</taxon>
        <taxon>Actinomycetota</taxon>
        <taxon>Actinomycetes</taxon>
        <taxon>Geodermatophilales</taxon>
        <taxon>Geodermatophilaceae</taxon>
        <taxon>Blastococcus</taxon>
    </lineage>
</organism>
<dbReference type="Proteomes" id="UP000007517">
    <property type="component" value="Chromosome"/>
</dbReference>
<dbReference type="KEGG" id="bsd:BLASA_4886"/>
<proteinExistence type="predicted"/>
<reference evidence="3" key="2">
    <citation type="submission" date="2012-02" db="EMBL/GenBank/DDBJ databases">
        <title>Complete genome sequence of Blastococcus saxobsidens strain DD2.</title>
        <authorList>
            <person name="Genoscope."/>
        </authorList>
    </citation>
    <scope>NUCLEOTIDE SEQUENCE [LARGE SCALE GENOMIC DNA]</scope>
    <source>
        <strain evidence="3">DD2</strain>
    </source>
</reference>
<name>H6RU63_BLASD</name>
<accession>H6RU63</accession>
<dbReference type="AlphaFoldDB" id="H6RU63"/>
<protein>
    <submittedName>
        <fullName evidence="2">Uncharacterized protein</fullName>
    </submittedName>
</protein>
<sequence length="72" mass="8128">MLATASVPRTTRVEWGPRLLHRRNPYRAPRTSPIGSAGDHRKGSLYAHFSRQGSWQPFRLGMAREVNSSGPR</sequence>
<evidence type="ECO:0000313" key="2">
    <source>
        <dbReference type="EMBL" id="CCG05670.1"/>
    </source>
</evidence>
<evidence type="ECO:0000313" key="3">
    <source>
        <dbReference type="Proteomes" id="UP000007517"/>
    </source>
</evidence>
<keyword evidence="3" id="KW-1185">Reference proteome</keyword>